<dbReference type="InterPro" id="IPR036390">
    <property type="entry name" value="WH_DNA-bd_sf"/>
</dbReference>
<dbReference type="Pfam" id="PF00392">
    <property type="entry name" value="GntR"/>
    <property type="match status" value="1"/>
</dbReference>
<keyword evidence="8" id="KW-1185">Reference proteome</keyword>
<keyword evidence="4" id="KW-0238">DNA-binding</keyword>
<dbReference type="InterPro" id="IPR000524">
    <property type="entry name" value="Tscrpt_reg_HTH_GntR"/>
</dbReference>
<dbReference type="eggNOG" id="COG1167">
    <property type="taxonomic scope" value="Bacteria"/>
</dbReference>
<evidence type="ECO:0000313" key="8">
    <source>
        <dbReference type="Proteomes" id="UP000017837"/>
    </source>
</evidence>
<dbReference type="SUPFAM" id="SSF46785">
    <property type="entry name" value="Winged helix' DNA-binding domain"/>
    <property type="match status" value="1"/>
</dbReference>
<evidence type="ECO:0000256" key="3">
    <source>
        <dbReference type="ARBA" id="ARBA00023015"/>
    </source>
</evidence>
<dbReference type="InterPro" id="IPR015424">
    <property type="entry name" value="PyrdxlP-dep_Trfase"/>
</dbReference>
<dbReference type="Gene3D" id="1.10.10.10">
    <property type="entry name" value="Winged helix-like DNA-binding domain superfamily/Winged helix DNA-binding domain"/>
    <property type="match status" value="1"/>
</dbReference>
<feature type="domain" description="HTH gntR-type" evidence="6">
    <location>
        <begin position="34"/>
        <end position="102"/>
    </location>
</feature>
<evidence type="ECO:0000256" key="4">
    <source>
        <dbReference type="ARBA" id="ARBA00023125"/>
    </source>
</evidence>
<proteinExistence type="inferred from homology"/>
<dbReference type="EMBL" id="AWGB01000095">
    <property type="protein sequence ID" value="ESQ80700.1"/>
    <property type="molecule type" value="Genomic_DNA"/>
</dbReference>
<dbReference type="SUPFAM" id="SSF53383">
    <property type="entry name" value="PLP-dependent transferases"/>
    <property type="match status" value="1"/>
</dbReference>
<protein>
    <recommendedName>
        <fullName evidence="6">HTH gntR-type domain-containing protein</fullName>
    </recommendedName>
</protein>
<dbReference type="GO" id="GO:0003677">
    <property type="term" value="F:DNA binding"/>
    <property type="evidence" value="ECO:0007669"/>
    <property type="project" value="UniProtKB-KW"/>
</dbReference>
<keyword evidence="2" id="KW-0663">Pyridoxal phosphate</keyword>
<dbReference type="AlphaFoldDB" id="V4P612"/>
<evidence type="ECO:0000259" key="6">
    <source>
        <dbReference type="PROSITE" id="PS50949"/>
    </source>
</evidence>
<dbReference type="InterPro" id="IPR004839">
    <property type="entry name" value="Aminotransferase_I/II_large"/>
</dbReference>
<dbReference type="InterPro" id="IPR036388">
    <property type="entry name" value="WH-like_DNA-bd_sf"/>
</dbReference>
<sequence>MSIYMEKGAVTMTNADNNSELRDAWLPIVRRSGGPMYLAIADALAMDIASGRLSAGVRLPPQRSLAETLEIDFTTVSRAYAEARKRGLVEGRVGQGTYVRSQITPPPAKTGLVDMSMNLPPRFDLPLLETRLWDDINSLRQDGGINLLLRYQEPGGSARDRAAGATWLKPRLPDATFERILVCPGAQGALMALVGALAAPGETILCEPLTYPGMISLAAHLRLKLSPVACDSSGLLPEAFEAACLSEAPKALYCTPTLQNPTTITLPTERREALVRIARKYAVPIIEDDPYGALPKAPLPPLANIGPDIVYHIASLSKTVSPALRIAYLVLPDARAASRLAGAIRATAALAPPLTAAISTRWIESGTAFDVLAAIRAETHARQAIVRATLPAEAIQTDPEGYHLWLRLSDAWTRSEFTAHLRTRNISVVASDAFAVGTAPEAVRLGLGAATTRAELTQSLQIVADALAQSPALSSLVV</sequence>
<comment type="caution">
    <text evidence="7">The sequence shown here is derived from an EMBL/GenBank/DDBJ whole genome shotgun (WGS) entry which is preliminary data.</text>
</comment>
<accession>V4P612</accession>
<evidence type="ECO:0000256" key="5">
    <source>
        <dbReference type="ARBA" id="ARBA00023163"/>
    </source>
</evidence>
<evidence type="ECO:0000256" key="2">
    <source>
        <dbReference type="ARBA" id="ARBA00022898"/>
    </source>
</evidence>
<dbReference type="SMART" id="SM00345">
    <property type="entry name" value="HTH_GNTR"/>
    <property type="match status" value="1"/>
</dbReference>
<keyword evidence="3" id="KW-0805">Transcription regulation</keyword>
<dbReference type="PROSITE" id="PS50949">
    <property type="entry name" value="HTH_GNTR"/>
    <property type="match status" value="1"/>
</dbReference>
<reference evidence="7 8" key="1">
    <citation type="journal article" date="2014" name="Nature">
        <title>Sequential evolution of bacterial morphology by co-option of a developmental regulator.</title>
        <authorList>
            <person name="Jiang C."/>
            <person name="Brown P.J."/>
            <person name="Ducret A."/>
            <person name="Brun Y.V."/>
        </authorList>
    </citation>
    <scope>NUCLEOTIDE SEQUENCE [LARGE SCALE GENOMIC DNA]</scope>
    <source>
        <strain evidence="7 8">DSM 16100</strain>
    </source>
</reference>
<dbReference type="CDD" id="cd00609">
    <property type="entry name" value="AAT_like"/>
    <property type="match status" value="1"/>
</dbReference>
<evidence type="ECO:0000313" key="7">
    <source>
        <dbReference type="EMBL" id="ESQ80700.1"/>
    </source>
</evidence>
<dbReference type="PATRIC" id="fig|1121022.4.peg.4569"/>
<dbReference type="GO" id="GO:0030170">
    <property type="term" value="F:pyridoxal phosphate binding"/>
    <property type="evidence" value="ECO:0007669"/>
    <property type="project" value="InterPro"/>
</dbReference>
<dbReference type="Pfam" id="PF00155">
    <property type="entry name" value="Aminotran_1_2"/>
    <property type="match status" value="1"/>
</dbReference>
<dbReference type="Proteomes" id="UP000017837">
    <property type="component" value="Unassembled WGS sequence"/>
</dbReference>
<gene>
    <name evidence="7" type="ORF">ABENE_22315</name>
</gene>
<dbReference type="CDD" id="cd07377">
    <property type="entry name" value="WHTH_GntR"/>
    <property type="match status" value="1"/>
</dbReference>
<dbReference type="InterPro" id="IPR051446">
    <property type="entry name" value="HTH_trans_reg/aminotransferase"/>
</dbReference>
<evidence type="ECO:0000256" key="1">
    <source>
        <dbReference type="ARBA" id="ARBA00005384"/>
    </source>
</evidence>
<dbReference type="PANTHER" id="PTHR46577">
    <property type="entry name" value="HTH-TYPE TRANSCRIPTIONAL REGULATORY PROTEIN GABR"/>
    <property type="match status" value="1"/>
</dbReference>
<organism evidence="7 8">
    <name type="scientific">Asticcacaulis benevestitus DSM 16100 = ATCC BAA-896</name>
    <dbReference type="NCBI Taxonomy" id="1121022"/>
    <lineage>
        <taxon>Bacteria</taxon>
        <taxon>Pseudomonadati</taxon>
        <taxon>Pseudomonadota</taxon>
        <taxon>Alphaproteobacteria</taxon>
        <taxon>Caulobacterales</taxon>
        <taxon>Caulobacteraceae</taxon>
        <taxon>Asticcacaulis</taxon>
    </lineage>
</organism>
<dbReference type="Gene3D" id="3.40.640.10">
    <property type="entry name" value="Type I PLP-dependent aspartate aminotransferase-like (Major domain)"/>
    <property type="match status" value="1"/>
</dbReference>
<dbReference type="PANTHER" id="PTHR46577:SF1">
    <property type="entry name" value="HTH-TYPE TRANSCRIPTIONAL REGULATORY PROTEIN GABR"/>
    <property type="match status" value="1"/>
</dbReference>
<dbReference type="InterPro" id="IPR015421">
    <property type="entry name" value="PyrdxlP-dep_Trfase_major"/>
</dbReference>
<dbReference type="GO" id="GO:0003700">
    <property type="term" value="F:DNA-binding transcription factor activity"/>
    <property type="evidence" value="ECO:0007669"/>
    <property type="project" value="InterPro"/>
</dbReference>
<keyword evidence="5" id="KW-0804">Transcription</keyword>
<comment type="similarity">
    <text evidence="1">In the C-terminal section; belongs to the class-I pyridoxal-phosphate-dependent aminotransferase family.</text>
</comment>
<dbReference type="STRING" id="1121022.GCA_000376105_04340"/>
<name>V4P612_9CAUL</name>